<dbReference type="GO" id="GO:0016787">
    <property type="term" value="F:hydrolase activity"/>
    <property type="evidence" value="ECO:0007669"/>
    <property type="project" value="UniProtKB-KW"/>
</dbReference>
<dbReference type="Gene3D" id="1.10.10.2520">
    <property type="entry name" value="Cell wall hydrolase SleB, domain 1"/>
    <property type="match status" value="1"/>
</dbReference>
<dbReference type="RefSeq" id="WP_127189067.1">
    <property type="nucleotide sequence ID" value="NZ_RZNJ01000004.1"/>
</dbReference>
<dbReference type="Pfam" id="PF07486">
    <property type="entry name" value="Hydrolase_2"/>
    <property type="match status" value="1"/>
</dbReference>
<reference evidence="3 4" key="1">
    <citation type="journal article" date="2016" name="Int. J. Syst. Evol. Microbiol.">
        <title>Arsenicitalea aurantiaca gen. nov., sp. nov., a new member of the family Hyphomicrobiaceae, isolated from high-arsenic sediment.</title>
        <authorList>
            <person name="Mu Y."/>
            <person name="Zhou L."/>
            <person name="Zeng X.C."/>
            <person name="Liu L."/>
            <person name="Pan Y."/>
            <person name="Chen X."/>
            <person name="Wang J."/>
            <person name="Li S."/>
            <person name="Li W.J."/>
            <person name="Wang Y."/>
        </authorList>
    </citation>
    <scope>NUCLEOTIDE SEQUENCE [LARGE SCALE GENOMIC DNA]</scope>
    <source>
        <strain evidence="3 4">42-50</strain>
    </source>
</reference>
<feature type="chain" id="PRO_5019158737" evidence="1">
    <location>
        <begin position="36"/>
        <end position="284"/>
    </location>
</feature>
<dbReference type="InterPro" id="IPR011105">
    <property type="entry name" value="Cell_wall_hydrolase_SleB"/>
</dbReference>
<sequence length="284" mass="31432">MSRQRFATGKRALAKLFTVAAAALTSSLLSLPAHAVDLSEARIIPASLSSAVMAQRAQPALVHVRVTDAMLAAYVERQQALRNFDGFEVPSEDELTETVLLGYIARQRNMALEAIEHVDVSGAPALTQAVLSDYARSDFKPTRKKVELAADEKLCLTQAIYHEARGETEDGQWAVANVIINRAFSRKYPSTICGVVFQNADKGRYRCQFTFACDGRSDMGNEKSAWRRSAQMAERAYADFVRGSRPDVVPDSTLYYHTTAVAPSWSRSFRRVATIGSHIFYSPE</sequence>
<protein>
    <submittedName>
        <fullName evidence="3">Cell wall hydrolase</fullName>
    </submittedName>
</protein>
<keyword evidence="4" id="KW-1185">Reference proteome</keyword>
<dbReference type="OrthoDB" id="9785345at2"/>
<dbReference type="EMBL" id="RZNJ01000004">
    <property type="protein sequence ID" value="RUT30286.1"/>
    <property type="molecule type" value="Genomic_DNA"/>
</dbReference>
<keyword evidence="1" id="KW-0732">Signal</keyword>
<dbReference type="Proteomes" id="UP000281547">
    <property type="component" value="Unassembled WGS sequence"/>
</dbReference>
<evidence type="ECO:0000256" key="1">
    <source>
        <dbReference type="SAM" id="SignalP"/>
    </source>
</evidence>
<dbReference type="InterPro" id="IPR042047">
    <property type="entry name" value="SleB_dom1"/>
</dbReference>
<keyword evidence="3" id="KW-0378">Hydrolase</keyword>
<evidence type="ECO:0000313" key="3">
    <source>
        <dbReference type="EMBL" id="RUT30286.1"/>
    </source>
</evidence>
<comment type="caution">
    <text evidence="3">The sequence shown here is derived from an EMBL/GenBank/DDBJ whole genome shotgun (WGS) entry which is preliminary data.</text>
</comment>
<accession>A0A433X893</accession>
<gene>
    <name evidence="3" type="ORF">EMQ25_13315</name>
</gene>
<organism evidence="3 4">
    <name type="scientific">Arsenicitalea aurantiaca</name>
    <dbReference type="NCBI Taxonomy" id="1783274"/>
    <lineage>
        <taxon>Bacteria</taxon>
        <taxon>Pseudomonadati</taxon>
        <taxon>Pseudomonadota</taxon>
        <taxon>Alphaproteobacteria</taxon>
        <taxon>Hyphomicrobiales</taxon>
        <taxon>Devosiaceae</taxon>
        <taxon>Arsenicitalea</taxon>
    </lineage>
</organism>
<evidence type="ECO:0000259" key="2">
    <source>
        <dbReference type="Pfam" id="PF07486"/>
    </source>
</evidence>
<evidence type="ECO:0000313" key="4">
    <source>
        <dbReference type="Proteomes" id="UP000281547"/>
    </source>
</evidence>
<proteinExistence type="predicted"/>
<name>A0A433X893_9HYPH</name>
<feature type="signal peptide" evidence="1">
    <location>
        <begin position="1"/>
        <end position="35"/>
    </location>
</feature>
<feature type="domain" description="Cell wall hydrolase SleB" evidence="2">
    <location>
        <begin position="166"/>
        <end position="281"/>
    </location>
</feature>
<dbReference type="AlphaFoldDB" id="A0A433X893"/>